<comment type="caution">
    <text evidence="5">The sequence shown here is derived from an EMBL/GenBank/DDBJ whole genome shotgun (WGS) entry which is preliminary data.</text>
</comment>
<evidence type="ECO:0000313" key="6">
    <source>
        <dbReference type="Proteomes" id="UP000256269"/>
    </source>
</evidence>
<dbReference type="PANTHER" id="PTHR43884">
    <property type="entry name" value="ACYL-COA DEHYDROGENASE"/>
    <property type="match status" value="1"/>
</dbReference>
<dbReference type="Gene3D" id="2.40.110.10">
    <property type="entry name" value="Butyryl-CoA Dehydrogenase, subunit A, domain 2"/>
    <property type="match status" value="1"/>
</dbReference>
<evidence type="ECO:0000256" key="1">
    <source>
        <dbReference type="ARBA" id="ARBA00009347"/>
    </source>
</evidence>
<dbReference type="SUPFAM" id="SSF56645">
    <property type="entry name" value="Acyl-CoA dehydrogenase NM domain-like"/>
    <property type="match status" value="1"/>
</dbReference>
<dbReference type="OrthoDB" id="3860847at2"/>
<keyword evidence="2" id="KW-0285">Flavoprotein</keyword>
<name>A0A3E0GWV7_9PSEU</name>
<dbReference type="Proteomes" id="UP000256269">
    <property type="component" value="Unassembled WGS sequence"/>
</dbReference>
<dbReference type="InterPro" id="IPR046373">
    <property type="entry name" value="Acyl-CoA_Oxase/DH_mid-dom_sf"/>
</dbReference>
<dbReference type="Gene3D" id="1.20.140.10">
    <property type="entry name" value="Butyryl-CoA Dehydrogenase, subunit A, domain 3"/>
    <property type="match status" value="1"/>
</dbReference>
<dbReference type="InterPro" id="IPR009100">
    <property type="entry name" value="AcylCoA_DH/oxidase_NM_dom_sf"/>
</dbReference>
<feature type="domain" description="Acyl-CoA dehydrogenase/oxidase C-terminal" evidence="4">
    <location>
        <begin position="249"/>
        <end position="381"/>
    </location>
</feature>
<sequence>MTHETPIQPADRRPPVPGLVHPRLDELERGLGEAWDDGNPVGFPAVLRADERAEVLTAGEDVLDAFGLNEEFVPPEFGGHLIRTDHLIQLMRAVCRRDPSLIFGYGMPSLMAAVNVWAAGSPSQCRDMAGRLLANQKFACAYHELAHGGDVGQVDLDATDYGHGRLFNGGKQVIANVERADGLVLLARTDHQSGSRSHSQFLLDKAALPSDRFRYLPRYHTGGLRGVQLGGMEFVNCPVPSEAIVGPAGHGMETALRSFQLTRVVLPGVTVGILDTALRAAVRYALGRKLYGRTVTDLPHPRAVLVDTFADLLLSDCVSTVAARALHTLPREAGVTAAAAKYLVPTVLVDAVTCLSTLLGAQFYLRGGDHMIMQKLVRDITPTSVIHASRTTCQLTMLPQLPLLARRSWPAGEPAPEQTFQLSAGLPDLRFAQLSLSSGGNDHLCASLRNALELTPVDGEHREIRSLLELFVAELDDLTGECAPLRPAELTVTASRNLHRLTARYAVILAAGCCVNIWRHASPDQPFLRHPGWVSAALIRLAARLGRRPEGLPDHIRTHLFDELLHRYHDSRTFDLAGSHLGGERHDDGALSWGSR</sequence>
<evidence type="ECO:0000256" key="3">
    <source>
        <dbReference type="ARBA" id="ARBA00022827"/>
    </source>
</evidence>
<dbReference type="InterPro" id="IPR009075">
    <property type="entry name" value="AcylCo_DH/oxidase_C"/>
</dbReference>
<dbReference type="SUPFAM" id="SSF47203">
    <property type="entry name" value="Acyl-CoA dehydrogenase C-terminal domain-like"/>
    <property type="match status" value="1"/>
</dbReference>
<dbReference type="InterPro" id="IPR036250">
    <property type="entry name" value="AcylCo_DH-like_C"/>
</dbReference>
<proteinExistence type="inferred from homology"/>
<dbReference type="GO" id="GO:0005886">
    <property type="term" value="C:plasma membrane"/>
    <property type="evidence" value="ECO:0007669"/>
    <property type="project" value="TreeGrafter"/>
</dbReference>
<organism evidence="5 6">
    <name type="scientific">Kutzneria buriramensis</name>
    <dbReference type="NCBI Taxonomy" id="1045776"/>
    <lineage>
        <taxon>Bacteria</taxon>
        <taxon>Bacillati</taxon>
        <taxon>Actinomycetota</taxon>
        <taxon>Actinomycetes</taxon>
        <taxon>Pseudonocardiales</taxon>
        <taxon>Pseudonocardiaceae</taxon>
        <taxon>Kutzneria</taxon>
    </lineage>
</organism>
<keyword evidence="3" id="KW-0274">FAD</keyword>
<keyword evidence="6" id="KW-1185">Reference proteome</keyword>
<dbReference type="Pfam" id="PF00441">
    <property type="entry name" value="Acyl-CoA_dh_1"/>
    <property type="match status" value="1"/>
</dbReference>
<gene>
    <name evidence="5" type="ORF">BCF44_12647</name>
</gene>
<dbReference type="EMBL" id="QUNO01000026">
    <property type="protein sequence ID" value="REH28605.1"/>
    <property type="molecule type" value="Genomic_DNA"/>
</dbReference>
<evidence type="ECO:0000256" key="2">
    <source>
        <dbReference type="ARBA" id="ARBA00022630"/>
    </source>
</evidence>
<comment type="similarity">
    <text evidence="1">Belongs to the acyl-CoA dehydrogenase family.</text>
</comment>
<reference evidence="5 6" key="1">
    <citation type="submission" date="2018-08" db="EMBL/GenBank/DDBJ databases">
        <title>Genomic Encyclopedia of Archaeal and Bacterial Type Strains, Phase II (KMG-II): from individual species to whole genera.</title>
        <authorList>
            <person name="Goeker M."/>
        </authorList>
    </citation>
    <scope>NUCLEOTIDE SEQUENCE [LARGE SCALE GENOMIC DNA]</scope>
    <source>
        <strain evidence="5 6">DSM 45791</strain>
    </source>
</reference>
<dbReference type="AlphaFoldDB" id="A0A3E0GWV7"/>
<protein>
    <submittedName>
        <fullName evidence="5">Alkylation response protein AidB-like acyl-CoA dehydrogenase</fullName>
    </submittedName>
</protein>
<evidence type="ECO:0000259" key="4">
    <source>
        <dbReference type="Pfam" id="PF00441"/>
    </source>
</evidence>
<accession>A0A3E0GWV7</accession>
<dbReference type="PANTHER" id="PTHR43884:SF19">
    <property type="entry name" value="ACYL-COA DEHYDROGENASE FADE4-RELATED"/>
    <property type="match status" value="1"/>
</dbReference>
<dbReference type="GO" id="GO:0003995">
    <property type="term" value="F:acyl-CoA dehydrogenase activity"/>
    <property type="evidence" value="ECO:0007669"/>
    <property type="project" value="TreeGrafter"/>
</dbReference>
<evidence type="ECO:0000313" key="5">
    <source>
        <dbReference type="EMBL" id="REH28605.1"/>
    </source>
</evidence>